<dbReference type="WBParaSite" id="PTRK_0001276700.1">
    <property type="protein sequence ID" value="PTRK_0001276700.1"/>
    <property type="gene ID" value="PTRK_0001276700"/>
</dbReference>
<dbReference type="SMART" id="SM00587">
    <property type="entry name" value="CHK"/>
    <property type="match status" value="1"/>
</dbReference>
<sequence>MEFVFTNGDYRDVLVNGANIKINWIVVSLTKNCEQFVLRKGSSNILKINFNDISDGKGFGSYVYKVTITFDNDNIKPYDVILKVPTTIFLGKLFAHSDKKNLLDINFIKSIHSKELSFYNELSRKIKNLKAPKCYGTLEIIPNEQDGVVLMEFLSQRGGCIPFDSPYNVYQAQSVLDEIFHLQKFSFTKGKELKSKFKIIGNDIHNIFRDLIIKNWLILKKIIPQFMLGEIEYKYETLIANYVKISSSVHEDDDNKCVISHGDLWTNNIIFEMDSKGRFTNDLSGIIDWQAVQEDVIGSDIARLIVNNCVPEVRRELETNYLPIYFEKLQKDVLDEGESFPITYEYFKRSYDHCSIRESLKLLTIFGLYVGQVSDEESKSPIWEAKYLAIASRIYFNIKDGFERAKTLNLI</sequence>
<proteinExistence type="predicted"/>
<keyword evidence="2" id="KW-1185">Reference proteome</keyword>
<dbReference type="Gene3D" id="3.90.1200.10">
    <property type="match status" value="1"/>
</dbReference>
<feature type="domain" description="CHK kinase-like" evidence="1">
    <location>
        <begin position="149"/>
        <end position="335"/>
    </location>
</feature>
<evidence type="ECO:0000313" key="3">
    <source>
        <dbReference type="WBParaSite" id="PTRK_0001276700.1"/>
    </source>
</evidence>
<reference evidence="3" key="1">
    <citation type="submission" date="2017-02" db="UniProtKB">
        <authorList>
            <consortium name="WormBaseParasite"/>
        </authorList>
    </citation>
    <scope>IDENTIFICATION</scope>
</reference>
<dbReference type="Pfam" id="PF07914">
    <property type="entry name" value="DUF1679"/>
    <property type="match status" value="1"/>
</dbReference>
<dbReference type="AlphaFoldDB" id="A0A0N4ZVY4"/>
<name>A0A0N4ZVY4_PARTI</name>
<protein>
    <submittedName>
        <fullName evidence="3">CHK domain-containing protein</fullName>
    </submittedName>
</protein>
<dbReference type="Proteomes" id="UP000038045">
    <property type="component" value="Unplaced"/>
</dbReference>
<dbReference type="PANTHER" id="PTHR23020">
    <property type="entry name" value="UNCHARACTERIZED NUCLEAR HORMONE RECEPTOR-RELATED"/>
    <property type="match status" value="1"/>
</dbReference>
<accession>A0A0N4ZVY4</accession>
<dbReference type="InterPro" id="IPR015897">
    <property type="entry name" value="CHK_kinase-like"/>
</dbReference>
<organism evidence="2 3">
    <name type="scientific">Parastrongyloides trichosuri</name>
    <name type="common">Possum-specific nematode worm</name>
    <dbReference type="NCBI Taxonomy" id="131310"/>
    <lineage>
        <taxon>Eukaryota</taxon>
        <taxon>Metazoa</taxon>
        <taxon>Ecdysozoa</taxon>
        <taxon>Nematoda</taxon>
        <taxon>Chromadorea</taxon>
        <taxon>Rhabditida</taxon>
        <taxon>Tylenchina</taxon>
        <taxon>Panagrolaimomorpha</taxon>
        <taxon>Strongyloidoidea</taxon>
        <taxon>Strongyloididae</taxon>
        <taxon>Parastrongyloides</taxon>
    </lineage>
</organism>
<dbReference type="InterPro" id="IPR012877">
    <property type="entry name" value="Dhs-27"/>
</dbReference>
<evidence type="ECO:0000313" key="2">
    <source>
        <dbReference type="Proteomes" id="UP000038045"/>
    </source>
</evidence>
<dbReference type="InterPro" id="IPR052961">
    <property type="entry name" value="Oxido-Kinase-like_Enzymes"/>
</dbReference>
<dbReference type="InterPro" id="IPR011009">
    <property type="entry name" value="Kinase-like_dom_sf"/>
</dbReference>
<evidence type="ECO:0000259" key="1">
    <source>
        <dbReference type="SMART" id="SM00587"/>
    </source>
</evidence>
<dbReference type="PANTHER" id="PTHR23020:SF41">
    <property type="entry name" value="AMINOGLYCOSIDE PHOSPHOTRANSFERASE DOMAIN-CONTAINING PROTEIN"/>
    <property type="match status" value="1"/>
</dbReference>
<dbReference type="SUPFAM" id="SSF56112">
    <property type="entry name" value="Protein kinase-like (PK-like)"/>
    <property type="match status" value="1"/>
</dbReference>